<keyword evidence="2" id="KW-1185">Reference proteome</keyword>
<gene>
    <name evidence="1" type="ORF">Tc00.1047053510345.30</name>
</gene>
<comment type="caution">
    <text evidence="1">The sequence shown here is derived from an EMBL/GenBank/DDBJ whole genome shotgun (WGS) entry which is preliminary data.</text>
</comment>
<evidence type="ECO:0000313" key="2">
    <source>
        <dbReference type="Proteomes" id="UP000002296"/>
    </source>
</evidence>
<name>Q4CTL4_TRYCC</name>
<organism evidence="1 2">
    <name type="scientific">Trypanosoma cruzi (strain CL Brener)</name>
    <dbReference type="NCBI Taxonomy" id="353153"/>
    <lineage>
        <taxon>Eukaryota</taxon>
        <taxon>Discoba</taxon>
        <taxon>Euglenozoa</taxon>
        <taxon>Kinetoplastea</taxon>
        <taxon>Metakinetoplastina</taxon>
        <taxon>Trypanosomatida</taxon>
        <taxon>Trypanosomatidae</taxon>
        <taxon>Trypanosoma</taxon>
        <taxon>Schizotrypanum</taxon>
    </lineage>
</organism>
<dbReference type="InParanoid" id="Q4CTL4"/>
<reference evidence="1 2" key="1">
    <citation type="journal article" date="2005" name="Science">
        <title>The genome sequence of Trypanosoma cruzi, etiologic agent of Chagas disease.</title>
        <authorList>
            <person name="El-Sayed N.M."/>
            <person name="Myler P.J."/>
            <person name="Bartholomeu D.C."/>
            <person name="Nilsson D."/>
            <person name="Aggarwal G."/>
            <person name="Tran A.N."/>
            <person name="Ghedin E."/>
            <person name="Worthey E.A."/>
            <person name="Delcher A.L."/>
            <person name="Blandin G."/>
            <person name="Westenberger S.J."/>
            <person name="Caler E."/>
            <person name="Cerqueira G.C."/>
            <person name="Branche C."/>
            <person name="Haas B."/>
            <person name="Anupama A."/>
            <person name="Arner E."/>
            <person name="Aslund L."/>
            <person name="Attipoe P."/>
            <person name="Bontempi E."/>
            <person name="Bringaud F."/>
            <person name="Burton P."/>
            <person name="Cadag E."/>
            <person name="Campbell D.A."/>
            <person name="Carrington M."/>
            <person name="Crabtree J."/>
            <person name="Darban H."/>
            <person name="da Silveira J.F."/>
            <person name="de Jong P."/>
            <person name="Edwards K."/>
            <person name="Englund P.T."/>
            <person name="Fazelina G."/>
            <person name="Feldblyum T."/>
            <person name="Ferella M."/>
            <person name="Frasch A.C."/>
            <person name="Gull K."/>
            <person name="Horn D."/>
            <person name="Hou L."/>
            <person name="Huang Y."/>
            <person name="Kindlund E."/>
            <person name="Klingbeil M."/>
            <person name="Kluge S."/>
            <person name="Koo H."/>
            <person name="Lacerda D."/>
            <person name="Levin M.J."/>
            <person name="Lorenzi H."/>
            <person name="Louie T."/>
            <person name="Machado C.R."/>
            <person name="McCulloch R."/>
            <person name="McKenna A."/>
            <person name="Mizuno Y."/>
            <person name="Mottram J.C."/>
            <person name="Nelson S."/>
            <person name="Ochaya S."/>
            <person name="Osoegawa K."/>
            <person name="Pai G."/>
            <person name="Parsons M."/>
            <person name="Pentony M."/>
            <person name="Pettersson U."/>
            <person name="Pop M."/>
            <person name="Ramirez J.L."/>
            <person name="Rinta J."/>
            <person name="Robertson L."/>
            <person name="Salzberg S.L."/>
            <person name="Sanchez D.O."/>
            <person name="Seyler A."/>
            <person name="Sharma R."/>
            <person name="Shetty J."/>
            <person name="Simpson A.J."/>
            <person name="Sisk E."/>
            <person name="Tammi M.T."/>
            <person name="Tarleton R."/>
            <person name="Teixeira S."/>
            <person name="Van Aken S."/>
            <person name="Vogt C."/>
            <person name="Ward P.N."/>
            <person name="Wickstead B."/>
            <person name="Wortman J."/>
            <person name="White O."/>
            <person name="Fraser C.M."/>
            <person name="Stuart K.D."/>
            <person name="Andersson B."/>
        </authorList>
    </citation>
    <scope>NUCLEOTIDE SEQUENCE [LARGE SCALE GENOMIC DNA]</scope>
    <source>
        <strain evidence="1 2">CL Brener</strain>
    </source>
</reference>
<evidence type="ECO:0000313" key="1">
    <source>
        <dbReference type="EMBL" id="EAN83615.1"/>
    </source>
</evidence>
<accession>Q4CTL4</accession>
<dbReference type="PaxDb" id="353153-Q4CTL4"/>
<dbReference type="GeneID" id="3535199"/>
<dbReference type="RefSeq" id="XP_805466.1">
    <property type="nucleotide sequence ID" value="XM_800373.1"/>
</dbReference>
<dbReference type="KEGG" id="tcr:510345.30"/>
<dbReference type="Proteomes" id="UP000002296">
    <property type="component" value="Unassembled WGS sequence"/>
</dbReference>
<sequence>MLSATETWRQCAAMMDNTSKEELLSAAAVAGETLAADEPTRCTFPDGPQETSNAMLVNALLFLFRQLCAEYIRDADTARQFLLSPQFGVAPQTADVIVEVWMKNGRGVMAQARRRTVADFCSMATCGDAALERVPLFLASRSRVVVAEGNVSEEGLNLQDNEHRVESLLALPATAKYPCGVEVVVGSEEAYMLFCELDKVQAKLDALLMHSQ</sequence>
<dbReference type="EMBL" id="AAHK01001976">
    <property type="protein sequence ID" value="EAN83615.1"/>
    <property type="molecule type" value="Genomic_DNA"/>
</dbReference>
<proteinExistence type="predicted"/>
<protein>
    <submittedName>
        <fullName evidence="1">Uncharacterized protein</fullName>
    </submittedName>
</protein>
<dbReference type="AlphaFoldDB" id="Q4CTL4"/>